<keyword evidence="1" id="KW-0805">Transcription regulation</keyword>
<feature type="DNA-binding region" description="H-T-H motif" evidence="4">
    <location>
        <begin position="26"/>
        <end position="45"/>
    </location>
</feature>
<accession>A0A6L7ESI1</accession>
<feature type="domain" description="HTH tetR-type" evidence="5">
    <location>
        <begin position="3"/>
        <end position="63"/>
    </location>
</feature>
<evidence type="ECO:0000256" key="4">
    <source>
        <dbReference type="PROSITE-ProRule" id="PRU00335"/>
    </source>
</evidence>
<dbReference type="PRINTS" id="PR00455">
    <property type="entry name" value="HTHTETR"/>
</dbReference>
<evidence type="ECO:0000256" key="2">
    <source>
        <dbReference type="ARBA" id="ARBA00023125"/>
    </source>
</evidence>
<keyword evidence="2 4" id="KW-0238">DNA-binding</keyword>
<dbReference type="Gene3D" id="1.10.10.60">
    <property type="entry name" value="Homeodomain-like"/>
    <property type="match status" value="1"/>
</dbReference>
<dbReference type="GO" id="GO:0003700">
    <property type="term" value="F:DNA-binding transcription factor activity"/>
    <property type="evidence" value="ECO:0007669"/>
    <property type="project" value="TreeGrafter"/>
</dbReference>
<dbReference type="InterPro" id="IPR036271">
    <property type="entry name" value="Tet_transcr_reg_TetR-rel_C_sf"/>
</dbReference>
<dbReference type="PANTHER" id="PTHR30055">
    <property type="entry name" value="HTH-TYPE TRANSCRIPTIONAL REGULATOR RUTR"/>
    <property type="match status" value="1"/>
</dbReference>
<dbReference type="Proteomes" id="UP000473325">
    <property type="component" value="Unassembled WGS sequence"/>
</dbReference>
<protein>
    <submittedName>
        <fullName evidence="6">TetR family transcriptional regulator</fullName>
    </submittedName>
</protein>
<dbReference type="PANTHER" id="PTHR30055:SF234">
    <property type="entry name" value="HTH-TYPE TRANSCRIPTIONAL REGULATOR BETI"/>
    <property type="match status" value="1"/>
</dbReference>
<dbReference type="SUPFAM" id="SSF46689">
    <property type="entry name" value="Homeodomain-like"/>
    <property type="match status" value="1"/>
</dbReference>
<name>A0A6L7ESI1_9ACTN</name>
<keyword evidence="7" id="KW-1185">Reference proteome</keyword>
<dbReference type="InterPro" id="IPR001647">
    <property type="entry name" value="HTH_TetR"/>
</dbReference>
<dbReference type="InterPro" id="IPR050109">
    <property type="entry name" value="HTH-type_TetR-like_transc_reg"/>
</dbReference>
<evidence type="ECO:0000256" key="3">
    <source>
        <dbReference type="ARBA" id="ARBA00023163"/>
    </source>
</evidence>
<dbReference type="Pfam" id="PF00440">
    <property type="entry name" value="TetR_N"/>
    <property type="match status" value="1"/>
</dbReference>
<dbReference type="EMBL" id="WUEK01000006">
    <property type="protein sequence ID" value="MXG90273.1"/>
    <property type="molecule type" value="Genomic_DNA"/>
</dbReference>
<gene>
    <name evidence="6" type="ORF">GRQ65_12010</name>
</gene>
<organism evidence="6 7">
    <name type="scientific">Nocardioides flavescens</name>
    <dbReference type="NCBI Taxonomy" id="2691959"/>
    <lineage>
        <taxon>Bacteria</taxon>
        <taxon>Bacillati</taxon>
        <taxon>Actinomycetota</taxon>
        <taxon>Actinomycetes</taxon>
        <taxon>Propionibacteriales</taxon>
        <taxon>Nocardioidaceae</taxon>
        <taxon>Nocardioides</taxon>
    </lineage>
</organism>
<proteinExistence type="predicted"/>
<dbReference type="PROSITE" id="PS50977">
    <property type="entry name" value="HTH_TETR_2"/>
    <property type="match status" value="1"/>
</dbReference>
<dbReference type="SUPFAM" id="SSF48498">
    <property type="entry name" value="Tetracyclin repressor-like, C-terminal domain"/>
    <property type="match status" value="1"/>
</dbReference>
<dbReference type="Gene3D" id="1.10.357.10">
    <property type="entry name" value="Tetracycline Repressor, domain 2"/>
    <property type="match status" value="1"/>
</dbReference>
<evidence type="ECO:0000259" key="5">
    <source>
        <dbReference type="PROSITE" id="PS50977"/>
    </source>
</evidence>
<dbReference type="GO" id="GO:0000976">
    <property type="term" value="F:transcription cis-regulatory region binding"/>
    <property type="evidence" value="ECO:0007669"/>
    <property type="project" value="TreeGrafter"/>
</dbReference>
<dbReference type="AlphaFoldDB" id="A0A6L7ESI1"/>
<evidence type="ECO:0000313" key="6">
    <source>
        <dbReference type="EMBL" id="MXG90273.1"/>
    </source>
</evidence>
<sequence length="234" mass="24351">MSGTTAERIVREATRLLAAGGREAVSTRAVAAAAGVQAPTIYRLFGDKQGLLDAVAQQGYADYVADKLTRAASDDPVEDLRRGWQLHLEFAVANPALYVLMTEPRLGDPGAVVAAGVDFLRAIIRRIAEQGRLAVPEEHALLLFRAGGHGATLMVLEAPDRAVALAVAEQVREATIGALTTDAPVTPGPGPAGAAIALRAQVDDVTALNPAERTLLVDWLDRIAAPGQDPAGGA</sequence>
<keyword evidence="3" id="KW-0804">Transcription</keyword>
<reference evidence="6 7" key="1">
    <citation type="submission" date="2019-12" db="EMBL/GenBank/DDBJ databases">
        <authorList>
            <person name="Kun Z."/>
        </authorList>
    </citation>
    <scope>NUCLEOTIDE SEQUENCE [LARGE SCALE GENOMIC DNA]</scope>
    <source>
        <strain evidence="6 7">YIM 123512</strain>
    </source>
</reference>
<evidence type="ECO:0000256" key="1">
    <source>
        <dbReference type="ARBA" id="ARBA00023015"/>
    </source>
</evidence>
<comment type="caution">
    <text evidence="6">The sequence shown here is derived from an EMBL/GenBank/DDBJ whole genome shotgun (WGS) entry which is preliminary data.</text>
</comment>
<dbReference type="InterPro" id="IPR009057">
    <property type="entry name" value="Homeodomain-like_sf"/>
</dbReference>
<evidence type="ECO:0000313" key="7">
    <source>
        <dbReference type="Proteomes" id="UP000473325"/>
    </source>
</evidence>
<dbReference type="RefSeq" id="WP_160878187.1">
    <property type="nucleotide sequence ID" value="NZ_WUEK01000006.1"/>
</dbReference>